<dbReference type="OrthoDB" id="3399802at2"/>
<dbReference type="EMBL" id="FOHX01000003">
    <property type="protein sequence ID" value="SET49417.1"/>
    <property type="molecule type" value="Genomic_DNA"/>
</dbReference>
<sequence length="94" mass="10167">MNLAVHAPSSSCEQTHCGAHDVDEPREGVFKVCLECGHAFATPSDLLAAYNSERRRMAEAELDGPDGTDYGTPALVPVTDVRQVEFCPCCAHDF</sequence>
<keyword evidence="2" id="KW-1185">Reference proteome</keyword>
<name>A0A1I0EXK1_9ACTN</name>
<dbReference type="AlphaFoldDB" id="A0A1I0EXK1"/>
<evidence type="ECO:0000313" key="1">
    <source>
        <dbReference type="EMBL" id="SET49417.1"/>
    </source>
</evidence>
<proteinExistence type="predicted"/>
<accession>A0A1I0EXK1</accession>
<dbReference type="RefSeq" id="WP_091079440.1">
    <property type="nucleotide sequence ID" value="NZ_FOHX01000003.1"/>
</dbReference>
<dbReference type="STRING" id="568860.SAMN05421811_103218"/>
<organism evidence="1 2">
    <name type="scientific">Nonomuraea wenchangensis</name>
    <dbReference type="NCBI Taxonomy" id="568860"/>
    <lineage>
        <taxon>Bacteria</taxon>
        <taxon>Bacillati</taxon>
        <taxon>Actinomycetota</taxon>
        <taxon>Actinomycetes</taxon>
        <taxon>Streptosporangiales</taxon>
        <taxon>Streptosporangiaceae</taxon>
        <taxon>Nonomuraea</taxon>
    </lineage>
</organism>
<gene>
    <name evidence="1" type="ORF">SAMN05421811_103218</name>
</gene>
<evidence type="ECO:0000313" key="2">
    <source>
        <dbReference type="Proteomes" id="UP000199361"/>
    </source>
</evidence>
<protein>
    <submittedName>
        <fullName evidence="1">Uncharacterized protein</fullName>
    </submittedName>
</protein>
<dbReference type="Proteomes" id="UP000199361">
    <property type="component" value="Unassembled WGS sequence"/>
</dbReference>
<reference evidence="1 2" key="1">
    <citation type="submission" date="2016-10" db="EMBL/GenBank/DDBJ databases">
        <authorList>
            <person name="de Groot N.N."/>
        </authorList>
    </citation>
    <scope>NUCLEOTIDE SEQUENCE [LARGE SCALE GENOMIC DNA]</scope>
    <source>
        <strain evidence="1 2">CGMCC 4.5598</strain>
    </source>
</reference>